<keyword evidence="3" id="KW-1185">Reference proteome</keyword>
<dbReference type="Proteomes" id="UP000002730">
    <property type="component" value="Chromosome"/>
</dbReference>
<dbReference type="OrthoDB" id="9182727at2"/>
<dbReference type="RefSeq" id="WP_010073293.1">
    <property type="nucleotide sequence ID" value="NC_014393.1"/>
</dbReference>
<dbReference type="EMBL" id="CP002160">
    <property type="protein sequence ID" value="ADL52908.1"/>
    <property type="molecule type" value="Genomic_DNA"/>
</dbReference>
<dbReference type="AlphaFoldDB" id="D9SUF3"/>
<evidence type="ECO:0000313" key="2">
    <source>
        <dbReference type="EMBL" id="ADL52908.1"/>
    </source>
</evidence>
<dbReference type="HOGENOM" id="CLU_045114_1_0_9"/>
<dbReference type="STRING" id="573061.Clocel_3222"/>
<accession>D9SUF3</accession>
<proteinExistence type="predicted"/>
<reference evidence="2 3" key="1">
    <citation type="submission" date="2010-08" db="EMBL/GenBank/DDBJ databases">
        <title>Complete sequence of Clostridium cellulovorans 743B.</title>
        <authorList>
            <consortium name="US DOE Joint Genome Institute"/>
            <person name="Lucas S."/>
            <person name="Copeland A."/>
            <person name="Lapidus A."/>
            <person name="Cheng J.-F."/>
            <person name="Bruce D."/>
            <person name="Goodwin L."/>
            <person name="Pitluck S."/>
            <person name="Chertkov O."/>
            <person name="Detter J.C."/>
            <person name="Han C."/>
            <person name="Tapia R."/>
            <person name="Land M."/>
            <person name="Hauser L."/>
            <person name="Chang Y.-J."/>
            <person name="Jeffries C."/>
            <person name="Kyrpides N."/>
            <person name="Ivanova N."/>
            <person name="Mikhailova N."/>
            <person name="Hemme C.L."/>
            <person name="Woyke T."/>
        </authorList>
    </citation>
    <scope>NUCLEOTIDE SEQUENCE [LARGE SCALE GENOMIC DNA]</scope>
    <source>
        <strain evidence="3">ATCC 35296 / DSM 3052 / OCM 3 / 743B</strain>
    </source>
</reference>
<sequence length="306" mass="36120">MKEVVFSQYVEKDKLIEKLLKNGIVILDSNSLLNAYIYDNFDRKKYFEILEILKNRLMLTNLSAQEFYTNRLKLISNKARVKETLKSEVEFAIDKLIVSINTGDFNGRKQAINSFIKYEGRLQESIQEILNNTKLELEHIIDSHTIDIDDNYMEKDTVLDKMQKLFDDRVSEEFTKDYLAELFEEGQKRYETKMPPGYMDSARPEGERYRDLIIWNEIITIGQSTHMDVLFVSDDRNEDWCDTLNGMELGPRNELIKEFYDSTRHLYYSVSTENFIKHSARIFNIEDTESLQRQSRIIGKEMSSSK</sequence>
<evidence type="ECO:0000313" key="3">
    <source>
        <dbReference type="Proteomes" id="UP000002730"/>
    </source>
</evidence>
<dbReference type="Pfam" id="PF18476">
    <property type="entry name" value="PIN_8"/>
    <property type="match status" value="1"/>
</dbReference>
<gene>
    <name evidence="2" type="ordered locus">Clocel_3222</name>
</gene>
<dbReference type="eggNOG" id="COG1196">
    <property type="taxonomic scope" value="Bacteria"/>
</dbReference>
<dbReference type="KEGG" id="ccb:Clocel_3222"/>
<organism evidence="2 3">
    <name type="scientific">Clostridium cellulovorans (strain ATCC 35296 / DSM 3052 / OCM 3 / 743B)</name>
    <dbReference type="NCBI Taxonomy" id="573061"/>
    <lineage>
        <taxon>Bacteria</taxon>
        <taxon>Bacillati</taxon>
        <taxon>Bacillota</taxon>
        <taxon>Clostridia</taxon>
        <taxon>Eubacteriales</taxon>
        <taxon>Clostridiaceae</taxon>
        <taxon>Clostridium</taxon>
    </lineage>
</organism>
<dbReference type="InterPro" id="IPR041578">
    <property type="entry name" value="PIN_8"/>
</dbReference>
<feature type="domain" description="PIN like" evidence="1">
    <location>
        <begin position="24"/>
        <end position="255"/>
    </location>
</feature>
<protein>
    <recommendedName>
        <fullName evidence="1">PIN like domain-containing protein</fullName>
    </recommendedName>
</protein>
<name>D9SUF3_CLOC7</name>
<evidence type="ECO:0000259" key="1">
    <source>
        <dbReference type="Pfam" id="PF18476"/>
    </source>
</evidence>